<dbReference type="PANTHER" id="PTHR13802">
    <property type="entry name" value="MUCIN 4-RELATED"/>
    <property type="match status" value="1"/>
</dbReference>
<dbReference type="Pfam" id="PF06119">
    <property type="entry name" value="NIDO"/>
    <property type="match status" value="1"/>
</dbReference>
<dbReference type="GO" id="GO:0007160">
    <property type="term" value="P:cell-matrix adhesion"/>
    <property type="evidence" value="ECO:0007669"/>
    <property type="project" value="InterPro"/>
</dbReference>
<dbReference type="OrthoDB" id="9972657at2759"/>
<dbReference type="SMART" id="SM00539">
    <property type="entry name" value="NIDO"/>
    <property type="match status" value="1"/>
</dbReference>
<keyword evidence="3" id="KW-1185">Reference proteome</keyword>
<dbReference type="Pfam" id="PF24462">
    <property type="entry name" value="Ig_F54D1_6"/>
    <property type="match status" value="1"/>
</dbReference>
<name>A0A3P7L818_STRVU</name>
<dbReference type="InterPro" id="IPR051495">
    <property type="entry name" value="Epithelial_Barrier/Signaling"/>
</dbReference>
<dbReference type="Pfam" id="PF24464">
    <property type="entry name" value="Ig_F54D1_6_2"/>
    <property type="match status" value="1"/>
</dbReference>
<dbReference type="InterPro" id="IPR057018">
    <property type="entry name" value="F54D1_6-like_Ig-like"/>
</dbReference>
<dbReference type="PROSITE" id="PS51220">
    <property type="entry name" value="NIDO"/>
    <property type="match status" value="1"/>
</dbReference>
<gene>
    <name evidence="2" type="ORF">SVUK_LOCUS10326</name>
</gene>
<accession>A0A3P7L818</accession>
<evidence type="ECO:0000313" key="2">
    <source>
        <dbReference type="EMBL" id="VDM75328.1"/>
    </source>
</evidence>
<proteinExistence type="predicted"/>
<sequence length="564" mass="64161">MPWWLFCLLLGVEAQVINQNIGAGTGQNIGSPGTIFSGTGNNPYYGVNLVPFGPEAGDLKVNPGMLTAGQTIDLHMFFPFYGGLYNYTTLSVNGYIGFATVLDQGPTINVGPESTDWPRQEDPAMIAPYLCKQQACPGTPESYARCDQQSDYFLDEMMRWLQEGVAGASMFRADAALVVTWHNTASAIAGRSDIDAGQSATYQAIWLTDQPGRLSYVILNYDRLGFDAQDFRANSRSGRCRALFNGGNHTGVVEVDPTQAYKNTPKVLAQRSGVPHVVRGRYMFRVDDIVRPAGCSNKTGGTFPMMIYPNIVNMLGEMTVDVNAMCLDRAQTYILMIEEREVATCNVLNAAIARCSLPKIYDWGTKTVYFQPQSRGANDEKAFVGYIYFVPPTLDPQRLDIGNLYEWYKNPMPNYLMPISWFPRNFTNPDLFNNLNQVGTRISDDALYGVQLGLYVIGYREYKDDEIKKFRPEHRTLARIATYTNRNTFDYRWKAQEEVINLNQVQQWYLNDWERWNTLYTYRVQQWYLNDWERWNTLYTYRVGYLKLAPMRPNDMNGTELLAG</sequence>
<organism evidence="2 3">
    <name type="scientific">Strongylus vulgaris</name>
    <name type="common">Blood worm</name>
    <dbReference type="NCBI Taxonomy" id="40348"/>
    <lineage>
        <taxon>Eukaryota</taxon>
        <taxon>Metazoa</taxon>
        <taxon>Ecdysozoa</taxon>
        <taxon>Nematoda</taxon>
        <taxon>Chromadorea</taxon>
        <taxon>Rhabditida</taxon>
        <taxon>Rhabditina</taxon>
        <taxon>Rhabditomorpha</taxon>
        <taxon>Strongyloidea</taxon>
        <taxon>Strongylidae</taxon>
        <taxon>Strongylus</taxon>
    </lineage>
</organism>
<dbReference type="PANTHER" id="PTHR13802:SF60">
    <property type="entry name" value="PROTEIN CBG06057"/>
    <property type="match status" value="1"/>
</dbReference>
<evidence type="ECO:0000259" key="1">
    <source>
        <dbReference type="PROSITE" id="PS51220"/>
    </source>
</evidence>
<protein>
    <recommendedName>
        <fullName evidence="1">NIDO domain-containing protein</fullName>
    </recommendedName>
</protein>
<dbReference type="Proteomes" id="UP000270094">
    <property type="component" value="Unassembled WGS sequence"/>
</dbReference>
<dbReference type="InterPro" id="IPR003886">
    <property type="entry name" value="NIDO_dom"/>
</dbReference>
<feature type="domain" description="NIDO" evidence="1">
    <location>
        <begin position="128"/>
        <end position="289"/>
    </location>
</feature>
<dbReference type="InterPro" id="IPR057019">
    <property type="entry name" value="F54D1_6-like_Ig-like_2"/>
</dbReference>
<dbReference type="AlphaFoldDB" id="A0A3P7L818"/>
<evidence type="ECO:0000313" key="3">
    <source>
        <dbReference type="Proteomes" id="UP000270094"/>
    </source>
</evidence>
<reference evidence="2 3" key="1">
    <citation type="submission" date="2018-11" db="EMBL/GenBank/DDBJ databases">
        <authorList>
            <consortium name="Pathogen Informatics"/>
        </authorList>
    </citation>
    <scope>NUCLEOTIDE SEQUENCE [LARGE SCALE GENOMIC DNA]</scope>
</reference>
<dbReference type="EMBL" id="UYYB01095194">
    <property type="protein sequence ID" value="VDM75328.1"/>
    <property type="molecule type" value="Genomic_DNA"/>
</dbReference>